<dbReference type="SMART" id="SM00884">
    <property type="entry name" value="Cullin_Nedd8"/>
    <property type="match status" value="1"/>
</dbReference>
<comment type="caution">
    <text evidence="14">The sequence shown here is derived from an EMBL/GenBank/DDBJ whole genome shotgun (WGS) entry which is preliminary data.</text>
</comment>
<dbReference type="InterPro" id="IPR016159">
    <property type="entry name" value="Cullin_repeat-like_dom_sf"/>
</dbReference>
<keyword evidence="15" id="KW-1185">Reference proteome</keyword>
<evidence type="ECO:0000256" key="9">
    <source>
        <dbReference type="ARBA" id="ARBA00069613"/>
    </source>
</evidence>
<reference evidence="14" key="1">
    <citation type="submission" date="2021-02" db="EMBL/GenBank/DDBJ databases">
        <authorList>
            <person name="Nowell W R."/>
        </authorList>
    </citation>
    <scope>NUCLEOTIDE SEQUENCE</scope>
    <source>
        <strain evidence="14">Ploen Becks lab</strain>
    </source>
</reference>
<dbReference type="Gene3D" id="1.10.10.10">
    <property type="entry name" value="Winged helix-like DNA-binding domain superfamily/Winged helix DNA-binding domain"/>
    <property type="match status" value="1"/>
</dbReference>
<evidence type="ECO:0000256" key="4">
    <source>
        <dbReference type="ARBA" id="ARBA00022553"/>
    </source>
</evidence>
<dbReference type="FunFam" id="1.20.1310.10:FF:000004">
    <property type="entry name" value="Cullin 4B"/>
    <property type="match status" value="1"/>
</dbReference>
<dbReference type="PROSITE" id="PS01256">
    <property type="entry name" value="CULLIN_1"/>
    <property type="match status" value="1"/>
</dbReference>
<evidence type="ECO:0000256" key="2">
    <source>
        <dbReference type="ARBA" id="ARBA00006019"/>
    </source>
</evidence>
<dbReference type="SUPFAM" id="SSF75632">
    <property type="entry name" value="Cullin homology domain"/>
    <property type="match status" value="1"/>
</dbReference>
<dbReference type="SMART" id="SM00182">
    <property type="entry name" value="CULLIN"/>
    <property type="match status" value="1"/>
</dbReference>
<keyword evidence="6" id="KW-0833">Ubl conjugation pathway</keyword>
<dbReference type="Gene3D" id="3.30.230.130">
    <property type="entry name" value="Cullin, Chain C, Domain 2"/>
    <property type="match status" value="1"/>
</dbReference>
<dbReference type="PROSITE" id="PS50069">
    <property type="entry name" value="CULLIN_2"/>
    <property type="match status" value="1"/>
</dbReference>
<dbReference type="Proteomes" id="UP000663879">
    <property type="component" value="Unassembled WGS sequence"/>
</dbReference>
<dbReference type="GO" id="GO:0006281">
    <property type="term" value="P:DNA repair"/>
    <property type="evidence" value="ECO:0007669"/>
    <property type="project" value="UniProtKB-KW"/>
</dbReference>
<evidence type="ECO:0000256" key="12">
    <source>
        <dbReference type="SAM" id="MobiDB-lite"/>
    </source>
</evidence>
<dbReference type="GO" id="GO:0031625">
    <property type="term" value="F:ubiquitin protein ligase binding"/>
    <property type="evidence" value="ECO:0007669"/>
    <property type="project" value="InterPro"/>
</dbReference>
<dbReference type="InterPro" id="IPR001373">
    <property type="entry name" value="Cullin_N"/>
</dbReference>
<evidence type="ECO:0000256" key="8">
    <source>
        <dbReference type="ARBA" id="ARBA00023204"/>
    </source>
</evidence>
<keyword evidence="5" id="KW-0227">DNA damage</keyword>
<accession>A0A813V9U5</accession>
<evidence type="ECO:0000256" key="6">
    <source>
        <dbReference type="ARBA" id="ARBA00022786"/>
    </source>
</evidence>
<dbReference type="InterPro" id="IPR036390">
    <property type="entry name" value="WH_DNA-bd_sf"/>
</dbReference>
<dbReference type="InterPro" id="IPR016157">
    <property type="entry name" value="Cullin_CS"/>
</dbReference>
<dbReference type="InterPro" id="IPR045093">
    <property type="entry name" value="Cullin"/>
</dbReference>
<dbReference type="InterPro" id="IPR016158">
    <property type="entry name" value="Cullin_homology"/>
</dbReference>
<evidence type="ECO:0000256" key="3">
    <source>
        <dbReference type="ARBA" id="ARBA00022499"/>
    </source>
</evidence>
<evidence type="ECO:0000313" key="14">
    <source>
        <dbReference type="EMBL" id="CAF0834679.1"/>
    </source>
</evidence>
<keyword evidence="4" id="KW-0597">Phosphoprotein</keyword>
<evidence type="ECO:0000313" key="15">
    <source>
        <dbReference type="Proteomes" id="UP000663879"/>
    </source>
</evidence>
<gene>
    <name evidence="14" type="ORF">OXX778_LOCUS8143</name>
</gene>
<dbReference type="AlphaFoldDB" id="A0A813V9U5"/>
<feature type="domain" description="Cullin family profile" evidence="13">
    <location>
        <begin position="392"/>
        <end position="618"/>
    </location>
</feature>
<proteinExistence type="inferred from homology"/>
<dbReference type="Pfam" id="PF26557">
    <property type="entry name" value="Cullin_AB"/>
    <property type="match status" value="1"/>
</dbReference>
<evidence type="ECO:0000259" key="13">
    <source>
        <dbReference type="PROSITE" id="PS50069"/>
    </source>
</evidence>
<organism evidence="14 15">
    <name type="scientific">Brachionus calyciflorus</name>
    <dbReference type="NCBI Taxonomy" id="104777"/>
    <lineage>
        <taxon>Eukaryota</taxon>
        <taxon>Metazoa</taxon>
        <taxon>Spiralia</taxon>
        <taxon>Gnathifera</taxon>
        <taxon>Rotifera</taxon>
        <taxon>Eurotatoria</taxon>
        <taxon>Monogononta</taxon>
        <taxon>Pseudotrocha</taxon>
        <taxon>Ploima</taxon>
        <taxon>Brachionidae</taxon>
        <taxon>Brachionus</taxon>
    </lineage>
</organism>
<dbReference type="InterPro" id="IPR036317">
    <property type="entry name" value="Cullin_homology_sf"/>
</dbReference>
<dbReference type="Pfam" id="PF00888">
    <property type="entry name" value="Cullin"/>
    <property type="match status" value="1"/>
</dbReference>
<protein>
    <recommendedName>
        <fullName evidence="9">Cullin-4</fullName>
    </recommendedName>
</protein>
<keyword evidence="8" id="KW-0234">DNA repair</keyword>
<sequence length="745" mass="87024">MMSTRTSEQAAKKLGIMMSSRSSSNGQAAKRLIIRNLKVAPRNEEDNFLSLWKHIDEAVRAIHESRPVSMSLELLYQSVENICAEKKSSMLYSALRQLCEEHIRREVPKLTLEMNDQIEYLKLLNRHWEDHCSHMVMICQIFLPLDRGYVLNNPLILSIWDLGLDLFKNYIIINKTVQTRCISGLLTLIDSERSGELIDRSLVKSLLTMLYKLQLYQPIFETEFIKSSEKLYSHEGESLLQTFEIPEYLKHVEKRLNEENNRLLHYLHPSTRQPLINCVERNLIGEHVNTILQKGFDNLMDDKRLDDLKLLYNLLSRFLNGVEQLKNFYSQYIKKRGRDIVINPEKDNTMIQELLDFKEKLDLISECWNNNEKFTHALKDSFEHFINQRSNKPAELIAKYIDTKLRAGNKEATEEELDKILDKIMVLFRFIHGKDVFEAFYKKDLAKRLLVGKSASVDAEKSMLSKLKQECGGVFTLKLEGMFKDMELSKDVMSAFEQQLQIKTSLSIYVNVLTLTHWPSYTASNIILPPEMSQLQEKFTEFYKKKYSGRNLQWQPSLGHCLVKGHISPGNNKEFQLSLYQTLVLLLYNAKDDLSYEEIFESTKIEENELKRTLQSLACGKVPILTKSSKGVDVHSEDIFKFNKSFTHKLYRIRINQVQLKETQEENQSTNEKVFQDRQYQVDAAIVRIMKMRKSLPHNLLVTEVVGQLKFSIKPADIKKRIESLIERDYLARDEQNPNQYNYLA</sequence>
<dbReference type="OrthoDB" id="27073at2759"/>
<comment type="similarity">
    <text evidence="2 10 11">Belongs to the cullin family.</text>
</comment>
<dbReference type="InterPro" id="IPR019559">
    <property type="entry name" value="Cullin_neddylation_domain"/>
</dbReference>
<dbReference type="SUPFAM" id="SSF74788">
    <property type="entry name" value="Cullin repeat-like"/>
    <property type="match status" value="1"/>
</dbReference>
<dbReference type="FunFam" id="1.20.1310.10:FF:000001">
    <property type="entry name" value="Cullin 3"/>
    <property type="match status" value="1"/>
</dbReference>
<keyword evidence="3" id="KW-1017">Isopeptide bond</keyword>
<evidence type="ECO:0000256" key="7">
    <source>
        <dbReference type="ARBA" id="ARBA00022843"/>
    </source>
</evidence>
<dbReference type="FunFam" id="1.10.10.10:FF:000050">
    <property type="entry name" value="Cullin 4B"/>
    <property type="match status" value="1"/>
</dbReference>
<dbReference type="GO" id="GO:0031464">
    <property type="term" value="C:Cul4A-RING E3 ubiquitin ligase complex"/>
    <property type="evidence" value="ECO:0007669"/>
    <property type="project" value="UniProtKB-ARBA"/>
</dbReference>
<evidence type="ECO:0000256" key="5">
    <source>
        <dbReference type="ARBA" id="ARBA00022763"/>
    </source>
</evidence>
<evidence type="ECO:0000256" key="10">
    <source>
        <dbReference type="PROSITE-ProRule" id="PRU00330"/>
    </source>
</evidence>
<dbReference type="InterPro" id="IPR059120">
    <property type="entry name" value="Cullin-like_AB"/>
</dbReference>
<name>A0A813V9U5_9BILA</name>
<feature type="region of interest" description="Disordered" evidence="12">
    <location>
        <begin position="1"/>
        <end position="23"/>
    </location>
</feature>
<dbReference type="FunFam" id="1.20.1310.10:FF:000003">
    <property type="entry name" value="Cullin 4A"/>
    <property type="match status" value="1"/>
</dbReference>
<dbReference type="Pfam" id="PF10557">
    <property type="entry name" value="Cullin_Nedd8"/>
    <property type="match status" value="1"/>
</dbReference>
<evidence type="ECO:0000256" key="1">
    <source>
        <dbReference type="ARBA" id="ARBA00004906"/>
    </source>
</evidence>
<dbReference type="PANTHER" id="PTHR11932">
    <property type="entry name" value="CULLIN"/>
    <property type="match status" value="1"/>
</dbReference>
<evidence type="ECO:0000256" key="11">
    <source>
        <dbReference type="RuleBase" id="RU003829"/>
    </source>
</evidence>
<dbReference type="GO" id="GO:0005634">
    <property type="term" value="C:nucleus"/>
    <property type="evidence" value="ECO:0007669"/>
    <property type="project" value="UniProtKB-ARBA"/>
</dbReference>
<dbReference type="EMBL" id="CAJNOC010001096">
    <property type="protein sequence ID" value="CAF0834679.1"/>
    <property type="molecule type" value="Genomic_DNA"/>
</dbReference>
<dbReference type="GO" id="GO:0006511">
    <property type="term" value="P:ubiquitin-dependent protein catabolic process"/>
    <property type="evidence" value="ECO:0007669"/>
    <property type="project" value="InterPro"/>
</dbReference>
<dbReference type="SUPFAM" id="SSF46785">
    <property type="entry name" value="Winged helix' DNA-binding domain"/>
    <property type="match status" value="1"/>
</dbReference>
<keyword evidence="7" id="KW-0832">Ubl conjugation</keyword>
<dbReference type="FunFam" id="3.30.230.130:FF:000001">
    <property type="entry name" value="Cullin 4A"/>
    <property type="match status" value="1"/>
</dbReference>
<dbReference type="Gene3D" id="1.20.1310.10">
    <property type="entry name" value="Cullin Repeats"/>
    <property type="match status" value="4"/>
</dbReference>
<comment type="pathway">
    <text evidence="1">Protein modification; protein ubiquitination.</text>
</comment>
<dbReference type="GO" id="GO:0042254">
    <property type="term" value="P:ribosome biogenesis"/>
    <property type="evidence" value="ECO:0007669"/>
    <property type="project" value="UniProtKB-ARBA"/>
</dbReference>
<dbReference type="FunFam" id="1.20.1310.10:FF:000035">
    <property type="entry name" value="Ubiquitin ligase subunit CulD, putative"/>
    <property type="match status" value="1"/>
</dbReference>
<dbReference type="InterPro" id="IPR036388">
    <property type="entry name" value="WH-like_DNA-bd_sf"/>
</dbReference>